<name>A0A813FRU0_POLGL</name>
<feature type="non-terminal residue" evidence="2">
    <location>
        <position position="275"/>
    </location>
</feature>
<gene>
    <name evidence="2" type="ORF">PGLA1383_LOCUS34448</name>
</gene>
<protein>
    <submittedName>
        <fullName evidence="2">Uncharacterized protein</fullName>
    </submittedName>
</protein>
<feature type="transmembrane region" description="Helical" evidence="1">
    <location>
        <begin position="80"/>
        <end position="101"/>
    </location>
</feature>
<organism evidence="2 3">
    <name type="scientific">Polarella glacialis</name>
    <name type="common">Dinoflagellate</name>
    <dbReference type="NCBI Taxonomy" id="89957"/>
    <lineage>
        <taxon>Eukaryota</taxon>
        <taxon>Sar</taxon>
        <taxon>Alveolata</taxon>
        <taxon>Dinophyceae</taxon>
        <taxon>Suessiales</taxon>
        <taxon>Suessiaceae</taxon>
        <taxon>Polarella</taxon>
    </lineage>
</organism>
<feature type="transmembrane region" description="Helical" evidence="1">
    <location>
        <begin position="215"/>
        <end position="240"/>
    </location>
</feature>
<evidence type="ECO:0000313" key="2">
    <source>
        <dbReference type="EMBL" id="CAE8616778.1"/>
    </source>
</evidence>
<dbReference type="Proteomes" id="UP000654075">
    <property type="component" value="Unassembled WGS sequence"/>
</dbReference>
<dbReference type="AlphaFoldDB" id="A0A813FRU0"/>
<keyword evidence="1" id="KW-1133">Transmembrane helix</keyword>
<reference evidence="2" key="1">
    <citation type="submission" date="2021-02" db="EMBL/GenBank/DDBJ databases">
        <authorList>
            <person name="Dougan E. K."/>
            <person name="Rhodes N."/>
            <person name="Thang M."/>
            <person name="Chan C."/>
        </authorList>
    </citation>
    <scope>NUCLEOTIDE SEQUENCE</scope>
</reference>
<proteinExistence type="predicted"/>
<keyword evidence="1" id="KW-0472">Membrane</keyword>
<accession>A0A813FRU0</accession>
<evidence type="ECO:0000313" key="3">
    <source>
        <dbReference type="Proteomes" id="UP000654075"/>
    </source>
</evidence>
<feature type="transmembrane region" description="Helical" evidence="1">
    <location>
        <begin position="146"/>
        <end position="166"/>
    </location>
</feature>
<keyword evidence="3" id="KW-1185">Reference proteome</keyword>
<evidence type="ECO:0000256" key="1">
    <source>
        <dbReference type="SAM" id="Phobius"/>
    </source>
</evidence>
<sequence length="275" mass="31387">MRTQRYDALETPDADLEEVPKAADALGRRASVVYPKFAAVPLDEDCYGAAMFSTIFDIFEISTGVDHDGLSIKLNMFRVVFVNIILISNYVLQVAMLWFIWSYVTRPSVHKVQSLYKKFHEEVFVDGAFDSDRFDSWPDQDKICEVAFSNFFFMYAILCLWWCTILKDVRVIERLFRTVKAIPHTLNPFEMIQLPDEDQGESMVKVQMLTPLVRGLVYGVIILPKLGISILLLLIGTVWLSATDSYADLILNAVALEFVINIDELLFQAMMPSSI</sequence>
<keyword evidence="1" id="KW-0812">Transmembrane</keyword>
<dbReference type="OrthoDB" id="438730at2759"/>
<comment type="caution">
    <text evidence="2">The sequence shown here is derived from an EMBL/GenBank/DDBJ whole genome shotgun (WGS) entry which is preliminary data.</text>
</comment>
<feature type="non-terminal residue" evidence="2">
    <location>
        <position position="1"/>
    </location>
</feature>
<dbReference type="EMBL" id="CAJNNV010025958">
    <property type="protein sequence ID" value="CAE8616778.1"/>
    <property type="molecule type" value="Genomic_DNA"/>
</dbReference>